<dbReference type="FunFam" id="3.30.1390.10:FF:000002">
    <property type="entry name" value="ATP-dependent Clp protease adapter protein ClpS"/>
    <property type="match status" value="1"/>
</dbReference>
<dbReference type="EMBL" id="UFVD01000001">
    <property type="protein sequence ID" value="SUX09701.1"/>
    <property type="molecule type" value="Genomic_DNA"/>
</dbReference>
<dbReference type="Gene3D" id="3.30.1390.10">
    <property type="match status" value="1"/>
</dbReference>
<dbReference type="AlphaFoldDB" id="A0A381DH32"/>
<dbReference type="GO" id="GO:0006508">
    <property type="term" value="P:proteolysis"/>
    <property type="evidence" value="ECO:0007669"/>
    <property type="project" value="UniProtKB-UniRule"/>
</dbReference>
<dbReference type="Proteomes" id="UP000254920">
    <property type="component" value="Unassembled WGS sequence"/>
</dbReference>
<dbReference type="PANTHER" id="PTHR33473">
    <property type="entry name" value="ATP-DEPENDENT CLP PROTEASE ADAPTER PROTEIN CLPS1, CHLOROPLASTIC"/>
    <property type="match status" value="1"/>
</dbReference>
<keyword evidence="3" id="KW-0645">Protease</keyword>
<comment type="function">
    <text evidence="1">Involved in the modulation of the specificity of the ClpAP-mediated ATP-dependent protein degradation.</text>
</comment>
<dbReference type="PANTHER" id="PTHR33473:SF19">
    <property type="entry name" value="ATP-DEPENDENT CLP PROTEASE ADAPTER PROTEIN CLPS"/>
    <property type="match status" value="1"/>
</dbReference>
<dbReference type="SUPFAM" id="SSF54736">
    <property type="entry name" value="ClpS-like"/>
    <property type="match status" value="1"/>
</dbReference>
<comment type="similarity">
    <text evidence="1">Belongs to the ClpS family.</text>
</comment>
<evidence type="ECO:0000313" key="3">
    <source>
        <dbReference type="EMBL" id="SUX09701.1"/>
    </source>
</evidence>
<dbReference type="GO" id="GO:0008233">
    <property type="term" value="F:peptidase activity"/>
    <property type="evidence" value="ECO:0007669"/>
    <property type="project" value="UniProtKB-KW"/>
</dbReference>
<dbReference type="STRING" id="32024.GCA_000788295_00073"/>
<proteinExistence type="inferred from homology"/>
<organism evidence="3 4">
    <name type="scientific">Campylobacter sputorum subsp. sputorum</name>
    <dbReference type="NCBI Taxonomy" id="32024"/>
    <lineage>
        <taxon>Bacteria</taxon>
        <taxon>Pseudomonadati</taxon>
        <taxon>Campylobacterota</taxon>
        <taxon>Epsilonproteobacteria</taxon>
        <taxon>Campylobacterales</taxon>
        <taxon>Campylobacteraceae</taxon>
        <taxon>Campylobacter</taxon>
    </lineage>
</organism>
<evidence type="ECO:0000259" key="2">
    <source>
        <dbReference type="Pfam" id="PF02617"/>
    </source>
</evidence>
<evidence type="ECO:0000256" key="1">
    <source>
        <dbReference type="HAMAP-Rule" id="MF_00302"/>
    </source>
</evidence>
<dbReference type="RefSeq" id="WP_089182434.1">
    <property type="nucleotide sequence ID" value="NZ_CP043427.1"/>
</dbReference>
<dbReference type="OrthoDB" id="9796121at2"/>
<dbReference type="HAMAP" id="MF_00302">
    <property type="entry name" value="ClpS"/>
    <property type="match status" value="1"/>
</dbReference>
<dbReference type="InterPro" id="IPR003769">
    <property type="entry name" value="ClpS_core"/>
</dbReference>
<reference evidence="3 4" key="1">
    <citation type="submission" date="2018-06" db="EMBL/GenBank/DDBJ databases">
        <authorList>
            <consortium name="Pathogen Informatics"/>
            <person name="Doyle S."/>
        </authorList>
    </citation>
    <scope>NUCLEOTIDE SEQUENCE [LARGE SCALE GENOMIC DNA]</scope>
    <source>
        <strain evidence="3 4">NCTC12475</strain>
    </source>
</reference>
<dbReference type="GO" id="GO:0030163">
    <property type="term" value="P:protein catabolic process"/>
    <property type="evidence" value="ECO:0007669"/>
    <property type="project" value="InterPro"/>
</dbReference>
<feature type="domain" description="Adaptor protein ClpS core" evidence="2">
    <location>
        <begin position="15"/>
        <end position="92"/>
    </location>
</feature>
<dbReference type="InterPro" id="IPR022935">
    <property type="entry name" value="ClpS"/>
</dbReference>
<dbReference type="InterPro" id="IPR014719">
    <property type="entry name" value="Ribosomal_bL12_C/ClpS-like"/>
</dbReference>
<dbReference type="Pfam" id="PF02617">
    <property type="entry name" value="ClpS"/>
    <property type="match status" value="1"/>
</dbReference>
<accession>A0A381DH32</accession>
<protein>
    <recommendedName>
        <fullName evidence="1">ATP-dependent Clp protease adapter protein ClpS</fullName>
    </recommendedName>
</protein>
<keyword evidence="4" id="KW-1185">Reference proteome</keyword>
<dbReference type="GeneID" id="93090606"/>
<sequence length="98" mass="11092">MPQINEKIEQDIKFKEPNLYKILLLNDDVTSMDFVVQVLMDIFHHEASVAVDLMLKVHNEGSAVCGIYTKEIALSKQNEVSIAAKNASYPLQTILEEE</sequence>
<keyword evidence="3" id="KW-0378">Hydrolase</keyword>
<gene>
    <name evidence="1 3" type="primary">clpS</name>
    <name evidence="3" type="ORF">NCTC12475_00156</name>
</gene>
<name>A0A381DH32_9BACT</name>
<evidence type="ECO:0000313" key="4">
    <source>
        <dbReference type="Proteomes" id="UP000254920"/>
    </source>
</evidence>
<comment type="subunit">
    <text evidence="1">Binds to the N-terminal domain of the chaperone ClpA.</text>
</comment>